<keyword evidence="6" id="KW-0813">Transport</keyword>
<keyword evidence="9" id="KW-1185">Reference proteome</keyword>
<dbReference type="Pfam" id="PF01061">
    <property type="entry name" value="ABC2_membrane"/>
    <property type="match status" value="1"/>
</dbReference>
<dbReference type="GO" id="GO:0046677">
    <property type="term" value="P:response to antibiotic"/>
    <property type="evidence" value="ECO:0007669"/>
    <property type="project" value="UniProtKB-KW"/>
</dbReference>
<dbReference type="PROSITE" id="PS51012">
    <property type="entry name" value="ABC_TM2"/>
    <property type="match status" value="1"/>
</dbReference>
<feature type="transmembrane region" description="Helical" evidence="6">
    <location>
        <begin position="190"/>
        <end position="211"/>
    </location>
</feature>
<dbReference type="InterPro" id="IPR000412">
    <property type="entry name" value="ABC_2_transport"/>
</dbReference>
<dbReference type="InterPro" id="IPR047817">
    <property type="entry name" value="ABC2_TM_bact-type"/>
</dbReference>
<dbReference type="PANTHER" id="PTHR43027:SF2">
    <property type="entry name" value="TRANSPORT PERMEASE PROTEIN"/>
    <property type="match status" value="1"/>
</dbReference>
<dbReference type="InterPro" id="IPR013525">
    <property type="entry name" value="ABC2_TM"/>
</dbReference>
<evidence type="ECO:0000313" key="8">
    <source>
        <dbReference type="EMBL" id="SNT45444.1"/>
    </source>
</evidence>
<feature type="domain" description="ABC transmembrane type-2" evidence="7">
    <location>
        <begin position="44"/>
        <end position="281"/>
    </location>
</feature>
<dbReference type="InterPro" id="IPR052902">
    <property type="entry name" value="ABC-2_transporter"/>
</dbReference>
<accession>A0A239MTK3</accession>
<evidence type="ECO:0000259" key="7">
    <source>
        <dbReference type="PROSITE" id="PS51012"/>
    </source>
</evidence>
<name>A0A239MTK3_9ACTN</name>
<feature type="transmembrane region" description="Helical" evidence="6">
    <location>
        <begin position="160"/>
        <end position="178"/>
    </location>
</feature>
<proteinExistence type="inferred from homology"/>
<feature type="transmembrane region" description="Helical" evidence="6">
    <location>
        <begin position="76"/>
        <end position="98"/>
    </location>
</feature>
<keyword evidence="5" id="KW-0046">Antibiotic resistance</keyword>
<evidence type="ECO:0000256" key="1">
    <source>
        <dbReference type="ARBA" id="ARBA00004141"/>
    </source>
</evidence>
<keyword evidence="3 6" id="KW-1133">Transmembrane helix</keyword>
<gene>
    <name evidence="8" type="ORF">SAMN05216276_10457</name>
</gene>
<keyword evidence="2 6" id="KW-0812">Transmembrane</keyword>
<evidence type="ECO:0000256" key="6">
    <source>
        <dbReference type="RuleBase" id="RU361157"/>
    </source>
</evidence>
<feature type="transmembrane region" description="Helical" evidence="6">
    <location>
        <begin position="259"/>
        <end position="278"/>
    </location>
</feature>
<feature type="transmembrane region" description="Helical" evidence="6">
    <location>
        <begin position="45"/>
        <end position="64"/>
    </location>
</feature>
<dbReference type="GO" id="GO:0140359">
    <property type="term" value="F:ABC-type transporter activity"/>
    <property type="evidence" value="ECO:0007669"/>
    <property type="project" value="InterPro"/>
</dbReference>
<dbReference type="RefSeq" id="WP_089211253.1">
    <property type="nucleotide sequence ID" value="NZ_FZOD01000045.1"/>
</dbReference>
<dbReference type="GO" id="GO:0043190">
    <property type="term" value="C:ATP-binding cassette (ABC) transporter complex"/>
    <property type="evidence" value="ECO:0007669"/>
    <property type="project" value="InterPro"/>
</dbReference>
<dbReference type="OrthoDB" id="3399482at2"/>
<keyword evidence="4 6" id="KW-0472">Membrane</keyword>
<protein>
    <recommendedName>
        <fullName evidence="6">Transport permease protein</fullName>
    </recommendedName>
</protein>
<dbReference type="EMBL" id="FZOD01000045">
    <property type="protein sequence ID" value="SNT45444.1"/>
    <property type="molecule type" value="Genomic_DNA"/>
</dbReference>
<comment type="subcellular location">
    <subcellularLocation>
        <location evidence="6">Cell membrane</location>
        <topology evidence="6">Multi-pass membrane protein</topology>
    </subcellularLocation>
    <subcellularLocation>
        <location evidence="1">Membrane</location>
        <topology evidence="1">Multi-pass membrane protein</topology>
    </subcellularLocation>
</comment>
<evidence type="ECO:0000256" key="5">
    <source>
        <dbReference type="ARBA" id="ARBA00023251"/>
    </source>
</evidence>
<evidence type="ECO:0000256" key="4">
    <source>
        <dbReference type="ARBA" id="ARBA00023136"/>
    </source>
</evidence>
<evidence type="ECO:0000256" key="2">
    <source>
        <dbReference type="ARBA" id="ARBA00022692"/>
    </source>
</evidence>
<organism evidence="8 9">
    <name type="scientific">Streptosporangium subroseum</name>
    <dbReference type="NCBI Taxonomy" id="106412"/>
    <lineage>
        <taxon>Bacteria</taxon>
        <taxon>Bacillati</taxon>
        <taxon>Actinomycetota</taxon>
        <taxon>Actinomycetes</taxon>
        <taxon>Streptosporangiales</taxon>
        <taxon>Streptosporangiaceae</taxon>
        <taxon>Streptosporangium</taxon>
    </lineage>
</organism>
<dbReference type="PANTHER" id="PTHR43027">
    <property type="entry name" value="DOXORUBICIN RESISTANCE ABC TRANSPORTER PERMEASE PROTEIN DRRC-RELATED"/>
    <property type="match status" value="1"/>
</dbReference>
<evidence type="ECO:0000256" key="3">
    <source>
        <dbReference type="ARBA" id="ARBA00022989"/>
    </source>
</evidence>
<evidence type="ECO:0000313" key="9">
    <source>
        <dbReference type="Proteomes" id="UP000198282"/>
    </source>
</evidence>
<comment type="similarity">
    <text evidence="6">Belongs to the ABC-2 integral membrane protein family.</text>
</comment>
<dbReference type="PIRSF" id="PIRSF006648">
    <property type="entry name" value="DrrB"/>
    <property type="match status" value="1"/>
</dbReference>
<reference evidence="8 9" key="1">
    <citation type="submission" date="2017-06" db="EMBL/GenBank/DDBJ databases">
        <authorList>
            <person name="Kim H.J."/>
            <person name="Triplett B.A."/>
        </authorList>
    </citation>
    <scope>NUCLEOTIDE SEQUENCE [LARGE SCALE GENOMIC DNA]</scope>
    <source>
        <strain evidence="8 9">CGMCC 4.2132</strain>
    </source>
</reference>
<feature type="transmembrane region" description="Helical" evidence="6">
    <location>
        <begin position="119"/>
        <end position="148"/>
    </location>
</feature>
<dbReference type="Proteomes" id="UP000198282">
    <property type="component" value="Unassembled WGS sequence"/>
</dbReference>
<sequence>MTALTTETPENPTSTPRTVREPSVWRLCLSRGGVELRQFFRERTAVIFTFALPVVLLILLGAIFDKQMAATGIPSSQLLAAGMIAAGIGSTCFVNLATSITSDREDGTLKRLRGVPMPPIAYFVGKIILVLVTAVVEVAIVLAIATIFYDLPLPTDVGRWVTFAWVFLLGVTGCSLLGTAMSSVPRSVRAAAPIVNLPFLILQFVSGIFIVPITTLPQVLQQIGAVFPLKWMAQGFRSVFLPDAVAGMEPAGVWEHGRIALVLAAWCLGGLILCLTTFRWQGRKDG</sequence>
<keyword evidence="6" id="KW-1003">Cell membrane</keyword>
<dbReference type="AlphaFoldDB" id="A0A239MTK3"/>